<dbReference type="Gene3D" id="3.40.50.300">
    <property type="entry name" value="P-loop containing nucleotide triphosphate hydrolases"/>
    <property type="match status" value="1"/>
</dbReference>
<comment type="caution">
    <text evidence="5">The sequence shown here is derived from an EMBL/GenBank/DDBJ whole genome shotgun (WGS) entry which is preliminary data.</text>
</comment>
<dbReference type="InterPro" id="IPR007110">
    <property type="entry name" value="Ig-like_dom"/>
</dbReference>
<feature type="transmembrane region" description="Helical" evidence="2">
    <location>
        <begin position="603"/>
        <end position="621"/>
    </location>
</feature>
<evidence type="ECO:0000256" key="1">
    <source>
        <dbReference type="SAM" id="MobiDB-lite"/>
    </source>
</evidence>
<keyword evidence="2" id="KW-1133">Transmembrane helix</keyword>
<feature type="region of interest" description="Disordered" evidence="1">
    <location>
        <begin position="460"/>
        <end position="484"/>
    </location>
</feature>
<feature type="compositionally biased region" description="Basic and acidic residues" evidence="1">
    <location>
        <begin position="460"/>
        <end position="477"/>
    </location>
</feature>
<dbReference type="InterPro" id="IPR007111">
    <property type="entry name" value="NACHT_NTPase"/>
</dbReference>
<dbReference type="PROSITE" id="PS50837">
    <property type="entry name" value="NACHT"/>
    <property type="match status" value="1"/>
</dbReference>
<gene>
    <name evidence="5" type="ORF">HOLleu_22638</name>
</gene>
<dbReference type="OrthoDB" id="10654784at2759"/>
<dbReference type="Proteomes" id="UP001152320">
    <property type="component" value="Chromosome 10"/>
</dbReference>
<protein>
    <recommendedName>
        <fullName evidence="7">Ig-like domain-containing protein</fullName>
    </recommendedName>
</protein>
<evidence type="ECO:0000313" key="5">
    <source>
        <dbReference type="EMBL" id="KAJ8035414.1"/>
    </source>
</evidence>
<feature type="domain" description="Ig-like" evidence="3">
    <location>
        <begin position="135"/>
        <end position="210"/>
    </location>
</feature>
<feature type="transmembrane region" description="Helical" evidence="2">
    <location>
        <begin position="627"/>
        <end position="647"/>
    </location>
</feature>
<evidence type="ECO:0000259" key="4">
    <source>
        <dbReference type="PROSITE" id="PS50837"/>
    </source>
</evidence>
<evidence type="ECO:0000313" key="6">
    <source>
        <dbReference type="Proteomes" id="UP001152320"/>
    </source>
</evidence>
<evidence type="ECO:0000256" key="2">
    <source>
        <dbReference type="SAM" id="Phobius"/>
    </source>
</evidence>
<dbReference type="Pfam" id="PF05729">
    <property type="entry name" value="NACHT"/>
    <property type="match status" value="1"/>
</dbReference>
<accession>A0A9Q1H6X2</accession>
<dbReference type="InterPro" id="IPR027417">
    <property type="entry name" value="P-loop_NTPase"/>
</dbReference>
<reference evidence="5" key="1">
    <citation type="submission" date="2021-10" db="EMBL/GenBank/DDBJ databases">
        <title>Tropical sea cucumber genome reveals ecological adaptation and Cuvierian tubules defense mechanism.</title>
        <authorList>
            <person name="Chen T."/>
        </authorList>
    </citation>
    <scope>NUCLEOTIDE SEQUENCE</scope>
    <source>
        <strain evidence="5">Nanhai2018</strain>
        <tissue evidence="5">Muscle</tissue>
    </source>
</reference>
<dbReference type="SUPFAM" id="SSF48726">
    <property type="entry name" value="Immunoglobulin"/>
    <property type="match status" value="1"/>
</dbReference>
<dbReference type="EMBL" id="JAIZAY010000010">
    <property type="protein sequence ID" value="KAJ8035414.1"/>
    <property type="molecule type" value="Genomic_DNA"/>
</dbReference>
<name>A0A9Q1H6X2_HOLLE</name>
<keyword evidence="2" id="KW-0472">Membrane</keyword>
<organism evidence="5 6">
    <name type="scientific">Holothuria leucospilota</name>
    <name type="common">Black long sea cucumber</name>
    <name type="synonym">Mertensiothuria leucospilota</name>
    <dbReference type="NCBI Taxonomy" id="206669"/>
    <lineage>
        <taxon>Eukaryota</taxon>
        <taxon>Metazoa</taxon>
        <taxon>Echinodermata</taxon>
        <taxon>Eleutherozoa</taxon>
        <taxon>Echinozoa</taxon>
        <taxon>Holothuroidea</taxon>
        <taxon>Aspidochirotacea</taxon>
        <taxon>Aspidochirotida</taxon>
        <taxon>Holothuriidae</taxon>
        <taxon>Holothuria</taxon>
    </lineage>
</organism>
<feature type="transmembrane region" description="Helical" evidence="2">
    <location>
        <begin position="252"/>
        <end position="274"/>
    </location>
</feature>
<dbReference type="PANTHER" id="PTHR46312">
    <property type="entry name" value="NACHT DOMAIN-CONTAINING PROTEIN"/>
    <property type="match status" value="1"/>
</dbReference>
<keyword evidence="2" id="KW-0812">Transmembrane</keyword>
<sequence>MEFEPFFAKAAARTLVCMILTTFTEGACPKIVFIERRSSSTISCVTQDKIIAEAFWYRGSISHTIPILRLENGNPGGTEYGKGQYVVDSKGAMTIHNASVVHEADYFFVAFFEDDTFHKSNVTVVITVLPDPPCPQVTNCFSCEECHLNVSGNGTVTCSMLGVRPKMNINWITEGEPGTDITLHQRNVKNNSNGYTWDVSIGLSYGTYTCGQRFVLQCIAHDDHKLLKYSTPVYIETENCNDGGALGNKQSVLISTIVVMAILIVILVISAICYKARRKDQRSLETTVNPEEQPLTSSKSAYLDTAAQRTADYLKGAYEPQCSVHVLPWEDPIPITAVNIDYELTFKNAQETNINSSCHEILRNISLNNLHRVMITADRGNGKTYFMKQIIHQWSQEKVNSFILIYIDADDISQNMDIMSMILKMLPTSHNLTKEVIHQVLNSNEVLVLIDGLDELTVGDGEKSSTAESEKQRKSDTESTDNISRFNARQTIKEILENNLNEEDNNVHVWITSRGLQDTRYEFKLPYVKINLPEFSEQQMKSYIKKTCSYYINFKELTEGKQGSTENTPHQKDKAKANSEEVIRMVQKIVNENNVLRDFKNNFFLLSLLVHIIAAKLTITPEYLHNLIVENMASLIATIIEALLLRYSRKNTKLSKEVIDKIKITLEEVAFRMTVPDETIQVRFPKDRNNIIRIAEAVGILEEKEQDNVIDVYFSHTRIEEYFAAKYISKLDKVKYQSIKKTIEKSHGGVWKLILCLEGLE</sequence>
<dbReference type="InterPro" id="IPR036179">
    <property type="entry name" value="Ig-like_dom_sf"/>
</dbReference>
<keyword evidence="6" id="KW-1185">Reference proteome</keyword>
<evidence type="ECO:0000259" key="3">
    <source>
        <dbReference type="PROSITE" id="PS50835"/>
    </source>
</evidence>
<dbReference type="PANTHER" id="PTHR46312:SF2">
    <property type="entry name" value="NUCLEOTIDE-BINDING OLIGOMERIZATION DOMAIN-CONTAINING PROTEIN 2-LIKE"/>
    <property type="match status" value="1"/>
</dbReference>
<dbReference type="PROSITE" id="PS50835">
    <property type="entry name" value="IG_LIKE"/>
    <property type="match status" value="1"/>
</dbReference>
<feature type="domain" description="NACHT" evidence="4">
    <location>
        <begin position="371"/>
        <end position="456"/>
    </location>
</feature>
<proteinExistence type="predicted"/>
<evidence type="ECO:0008006" key="7">
    <source>
        <dbReference type="Google" id="ProtNLM"/>
    </source>
</evidence>
<dbReference type="AlphaFoldDB" id="A0A9Q1H6X2"/>
<dbReference type="SUPFAM" id="SSF52540">
    <property type="entry name" value="P-loop containing nucleoside triphosphate hydrolases"/>
    <property type="match status" value="1"/>
</dbReference>